<keyword evidence="15" id="KW-1185">Reference proteome</keyword>
<comment type="subcellular location">
    <subcellularLocation>
        <location evidence="1 11">Nucleus</location>
    </subcellularLocation>
</comment>
<dbReference type="EMBL" id="SPNV01000034">
    <property type="protein sequence ID" value="KAF5864432.1"/>
    <property type="molecule type" value="Genomic_DNA"/>
</dbReference>
<evidence type="ECO:0000256" key="12">
    <source>
        <dbReference type="SAM" id="MobiDB-lite"/>
    </source>
</evidence>
<organism evidence="14 15">
    <name type="scientific">Petromyces alliaceus</name>
    <name type="common">Aspergillus alliaceus</name>
    <dbReference type="NCBI Taxonomy" id="209559"/>
    <lineage>
        <taxon>Eukaryota</taxon>
        <taxon>Fungi</taxon>
        <taxon>Dikarya</taxon>
        <taxon>Ascomycota</taxon>
        <taxon>Pezizomycotina</taxon>
        <taxon>Eurotiomycetes</taxon>
        <taxon>Eurotiomycetidae</taxon>
        <taxon>Eurotiales</taxon>
        <taxon>Aspergillaceae</taxon>
        <taxon>Aspergillus</taxon>
        <taxon>Aspergillus subgen. Circumdati</taxon>
    </lineage>
</organism>
<keyword evidence="7 11" id="KW-0804">Transcription</keyword>
<dbReference type="PANTHER" id="PTHR12809:SF2">
    <property type="entry name" value="MEDIATOR OF RNA POLYMERASE II TRANSCRIPTION SUBUNIT 14"/>
    <property type="match status" value="1"/>
</dbReference>
<dbReference type="GO" id="GO:0003712">
    <property type="term" value="F:transcription coregulator activity"/>
    <property type="evidence" value="ECO:0007669"/>
    <property type="project" value="UniProtKB-UniRule"/>
</dbReference>
<name>A0A8H6AC23_PETAA</name>
<dbReference type="Proteomes" id="UP000541154">
    <property type="component" value="Unassembled WGS sequence"/>
</dbReference>
<evidence type="ECO:0000313" key="14">
    <source>
        <dbReference type="EMBL" id="KAF5864432.1"/>
    </source>
</evidence>
<dbReference type="AlphaFoldDB" id="A0A8H6AC23"/>
<evidence type="ECO:0000256" key="5">
    <source>
        <dbReference type="ARBA" id="ARBA00023015"/>
    </source>
</evidence>
<dbReference type="Pfam" id="PF26204">
    <property type="entry name" value="Med14_fung"/>
    <property type="match status" value="1"/>
</dbReference>
<evidence type="ECO:0000256" key="9">
    <source>
        <dbReference type="ARBA" id="ARBA00025687"/>
    </source>
</evidence>
<evidence type="ECO:0000259" key="13">
    <source>
        <dbReference type="Pfam" id="PF08638"/>
    </source>
</evidence>
<keyword evidence="5 11" id="KW-0805">Transcription regulation</keyword>
<evidence type="ECO:0000313" key="15">
    <source>
        <dbReference type="Proteomes" id="UP000541154"/>
    </source>
</evidence>
<evidence type="ECO:0000256" key="11">
    <source>
        <dbReference type="RuleBase" id="RU365082"/>
    </source>
</evidence>
<keyword evidence="8 11" id="KW-0539">Nucleus</keyword>
<reference evidence="14 15" key="1">
    <citation type="submission" date="2019-04" db="EMBL/GenBank/DDBJ databases">
        <title>Aspergillus burnettii sp. nov., novel species from soil in southeast Queensland.</title>
        <authorList>
            <person name="Gilchrist C.L.M."/>
            <person name="Pitt J.I."/>
            <person name="Lange L."/>
            <person name="Lacey H.J."/>
            <person name="Vuong D."/>
            <person name="Midgley D.J."/>
            <person name="Greenfield P."/>
            <person name="Bradbury M."/>
            <person name="Lacey E."/>
            <person name="Busk P.K."/>
            <person name="Pilgaard B."/>
            <person name="Chooi Y.H."/>
            <person name="Piggott A.M."/>
        </authorList>
    </citation>
    <scope>NUCLEOTIDE SEQUENCE [LARGE SCALE GENOMIC DNA]</scope>
    <source>
        <strain evidence="14 15">FRR 5400</strain>
    </source>
</reference>
<dbReference type="GO" id="GO:0070847">
    <property type="term" value="C:core mediator complex"/>
    <property type="evidence" value="ECO:0007669"/>
    <property type="project" value="TreeGrafter"/>
</dbReference>
<evidence type="ECO:0000256" key="6">
    <source>
        <dbReference type="ARBA" id="ARBA00023159"/>
    </source>
</evidence>
<evidence type="ECO:0000256" key="2">
    <source>
        <dbReference type="ARBA" id="ARBA00007813"/>
    </source>
</evidence>
<accession>A0A8H6AC23</accession>
<dbReference type="PANTHER" id="PTHR12809">
    <property type="entry name" value="MEDIATOR COMPLEX SUBUNIT"/>
    <property type="match status" value="1"/>
</dbReference>
<dbReference type="GO" id="GO:0006357">
    <property type="term" value="P:regulation of transcription by RNA polymerase II"/>
    <property type="evidence" value="ECO:0007669"/>
    <property type="project" value="InterPro"/>
</dbReference>
<keyword evidence="6 11" id="KW-0010">Activator</keyword>
<evidence type="ECO:0000256" key="7">
    <source>
        <dbReference type="ARBA" id="ARBA00023163"/>
    </source>
</evidence>
<comment type="subunit">
    <text evidence="3 11">Component of the Mediator complex.</text>
</comment>
<sequence length="1100" mass="123206">MDNANFGEAGQGPAANNPWNGMPPSTVSADRHSVLGDAHNRRLHINGMTRGTELTDTSAANVISTNSANLPELPHITQGFFPFSKLINRSVQQCWNDLSDLIAEMAEIQVSPQDSSSLQLPTSGKPLGNQTPENLLKKSRVLDFAHAKRAEFIKLLVLSQWSRQAADVSKLIDLQNFIRTRHQAYMSALQWVGDMKRDLVQAQVANPDLKTALEVLSIGKVLSMSDLGYKPPRPLTGKGTLKRLQKINRIISVRLALYDLVPHAFQTYSIHDGRVTFAVPNEFELDLSIGQEDESSQLYFVDIRFLFTPSSPIPKGRTLDEFDIKINDSLRNGGLTGCFDLLHSLVLTNKVNILFRQAMELARGVWSDVLHVELLHRTLVVNYWAQKVGAKSWLEIGIKSGHQCGEKDGSTYPYLGLRWMKDGQEVNSEDIEFNTENLSVECILRSVIALHISHILSSAYRIMSENLLYSAGKLSLRAQLNRTEPGDCEMSIQLTPSRYLRVSIEPMSGASIISATPSVQERLDNDRSSDRSSAEDIVTRVARLRCIAAIDEIESSVRMLGFETVNPRSLKIDFRRMFPSNVLRFSFFWHHLWERNWIVAATSSMDGDNWWVVQLQTATTAEGYSAFNASNHSSSSLRSAQVIGTFPPKIQHVGYPSLANLWHYLSGILAVHANARYLVDLQSVDFYPPPQRLVIESDLRVPEIFIRYRAANIPQALRIVLPCGLKKRVRIKDTIRLAFHGIDPHKKVATMIAYGNLLIPTKSFNALISRWDHSLVFQKRGTGFAIRLLAPAGRPVITELMENLQRLECVLSIFESLQRKKMEPQSLSLSHVTFAYGPEKDLLATLNIETSMLSSHTEFDPNVVASQSQSLFHLRIGVSLEYPNPHRRIQNSLESTLNHSAADAGLDTVAELLILTLPLMRALDRMLVNPSYQQQIRVQVTVRNAKTFQIHFPAQKFHFQLAATHHRSHVVWILRELSKPGEGSSHDQLKLRLQERLYNSNGDGWRGLGNGVVAEIDKVGNLLAELDKCFVASGTLGYEFPSSEVKFNGSKSFGQHLTEENGHPESMLHESARLVTAPSNTSIQHKAGVTMQNADIIMID</sequence>
<feature type="domain" description="Mediator complex subunit MED14 N-terminal" evidence="13">
    <location>
        <begin position="80"/>
        <end position="290"/>
    </location>
</feature>
<dbReference type="GO" id="GO:0016592">
    <property type="term" value="C:mediator complex"/>
    <property type="evidence" value="ECO:0007669"/>
    <property type="project" value="UniProtKB-UniRule"/>
</dbReference>
<protein>
    <recommendedName>
        <fullName evidence="4 11">Mediator of RNA polymerase II transcription subunit 14</fullName>
    </recommendedName>
    <alternativeName>
        <fullName evidence="10 11">Mediator complex subunit 14</fullName>
    </alternativeName>
</protein>
<dbReference type="InterPro" id="IPR013947">
    <property type="entry name" value="Mediator_Med14"/>
</dbReference>
<evidence type="ECO:0000256" key="8">
    <source>
        <dbReference type="ARBA" id="ARBA00023242"/>
    </source>
</evidence>
<evidence type="ECO:0000256" key="1">
    <source>
        <dbReference type="ARBA" id="ARBA00004123"/>
    </source>
</evidence>
<comment type="similarity">
    <text evidence="2 11">Belongs to the Mediator complex subunit 14 family.</text>
</comment>
<feature type="region of interest" description="Disordered" evidence="12">
    <location>
        <begin position="1"/>
        <end position="29"/>
    </location>
</feature>
<evidence type="ECO:0000256" key="10">
    <source>
        <dbReference type="ARBA" id="ARBA00032007"/>
    </source>
</evidence>
<gene>
    <name evidence="14" type="primary">RGR1</name>
    <name evidence="14" type="ORF">ETB97_007771</name>
</gene>
<dbReference type="Pfam" id="PF08638">
    <property type="entry name" value="Med14"/>
    <property type="match status" value="1"/>
</dbReference>
<dbReference type="InterPro" id="IPR055122">
    <property type="entry name" value="Med14_N"/>
</dbReference>
<feature type="compositionally biased region" description="Polar residues" evidence="12">
    <location>
        <begin position="17"/>
        <end position="28"/>
    </location>
</feature>
<comment type="function">
    <text evidence="9 11">Component of the Mediator complex, a coactivator involved in the regulated transcription of nearly all RNA polymerase II-dependent genes. Mediator functions as a bridge to convey information from gene-specific regulatory proteins to the basal RNA polymerase II transcription machinery. Mediator is recruited to promoters by direct interactions with regulatory proteins and serves as a scaffold for the assembly of a functional preinitiation complex with RNA polymerase II and the general transcription factors.</text>
</comment>
<evidence type="ECO:0000256" key="4">
    <source>
        <dbReference type="ARBA" id="ARBA00019619"/>
    </source>
</evidence>
<comment type="caution">
    <text evidence="14">The sequence shown here is derived from an EMBL/GenBank/DDBJ whole genome shotgun (WGS) entry which is preliminary data.</text>
</comment>
<proteinExistence type="inferred from homology"/>
<evidence type="ECO:0000256" key="3">
    <source>
        <dbReference type="ARBA" id="ARBA00011837"/>
    </source>
</evidence>
<feature type="region of interest" description="Disordered" evidence="12">
    <location>
        <begin position="113"/>
        <end position="132"/>
    </location>
</feature>